<feature type="transmembrane region" description="Helical" evidence="1">
    <location>
        <begin position="27"/>
        <end position="46"/>
    </location>
</feature>
<dbReference type="Proteomes" id="UP000034838">
    <property type="component" value="Unassembled WGS sequence"/>
</dbReference>
<dbReference type="EMBL" id="LBDA02000012">
    <property type="protein sequence ID" value="OIK28416.1"/>
    <property type="molecule type" value="Genomic_DNA"/>
</dbReference>
<keyword evidence="1" id="KW-0812">Transmembrane</keyword>
<gene>
    <name evidence="2" type="ORF">VT52_007150</name>
</gene>
<dbReference type="AlphaFoldDB" id="A0A1J4Q8K7"/>
<name>A0A1J4Q8K7_9ACTN</name>
<keyword evidence="1" id="KW-1133">Transmembrane helix</keyword>
<comment type="caution">
    <text evidence="2">The sequence shown here is derived from an EMBL/GenBank/DDBJ whole genome shotgun (WGS) entry which is preliminary data.</text>
</comment>
<proteinExistence type="predicted"/>
<keyword evidence="1" id="KW-0472">Membrane</keyword>
<keyword evidence="3" id="KW-1185">Reference proteome</keyword>
<sequence>MTYLRTAVWGPAEFVGPPPARLVGKGVLVGAVAASAILGTALLGAWTGVTALARGEAGLAVVAALAVYLVSVGAGRALVGVTALLGVCFALQAPQAAAGMVLAERGQVRSVMVTSVEAARMAGGGDGHYLCAVTNRDGVPLGIRIWRGCDGSIRPGDTIDVVYDPRERVPPRGATGGPGPWRGPARWGAALLAAGATAVVRSYRLPAQSGTV</sequence>
<reference evidence="2" key="1">
    <citation type="submission" date="2016-10" db="EMBL/GenBank/DDBJ databases">
        <title>Genome sequence of Streptomyces malaysiense MUSC 136.</title>
        <authorList>
            <person name="Lee L.-H."/>
            <person name="Ser H.-L."/>
        </authorList>
    </citation>
    <scope>NUCLEOTIDE SEQUENCE [LARGE SCALE GENOMIC DNA]</scope>
    <source>
        <strain evidence="2">MUSC 136</strain>
    </source>
</reference>
<evidence type="ECO:0000313" key="2">
    <source>
        <dbReference type="EMBL" id="OIK28416.1"/>
    </source>
</evidence>
<organism evidence="2 3">
    <name type="scientific">Streptomyces malaysiense</name>
    <dbReference type="NCBI Taxonomy" id="1428626"/>
    <lineage>
        <taxon>Bacteria</taxon>
        <taxon>Bacillati</taxon>
        <taxon>Actinomycetota</taxon>
        <taxon>Actinomycetes</taxon>
        <taxon>Kitasatosporales</taxon>
        <taxon>Streptomycetaceae</taxon>
        <taxon>Streptomyces</taxon>
    </lineage>
</organism>
<dbReference type="OrthoDB" id="4189331at2"/>
<protein>
    <submittedName>
        <fullName evidence="2">Uncharacterized protein</fullName>
    </submittedName>
</protein>
<dbReference type="RefSeq" id="WP_046421783.1">
    <property type="nucleotide sequence ID" value="NZ_LBDA02000012.1"/>
</dbReference>
<evidence type="ECO:0000313" key="3">
    <source>
        <dbReference type="Proteomes" id="UP000034838"/>
    </source>
</evidence>
<feature type="transmembrane region" description="Helical" evidence="1">
    <location>
        <begin position="58"/>
        <end position="78"/>
    </location>
</feature>
<evidence type="ECO:0000256" key="1">
    <source>
        <dbReference type="SAM" id="Phobius"/>
    </source>
</evidence>
<accession>A0A1J4Q8K7</accession>